<reference evidence="2" key="1">
    <citation type="journal article" date="2015" name="Genome Announc.">
        <title>Genome sequence of the AIDS-associated pathogen Penicillium marneffei (ATCC18224) and its near taxonomic relative Talaromyces stipitatus (ATCC10500).</title>
        <authorList>
            <person name="Nierman W.C."/>
            <person name="Fedorova-Abrams N.D."/>
            <person name="Andrianopoulos A."/>
        </authorList>
    </citation>
    <scope>NUCLEOTIDE SEQUENCE [LARGE SCALE GENOMIC DNA]</scope>
    <source>
        <strain evidence="2">ATCC 18224 / CBS 334.59 / QM 7333</strain>
    </source>
</reference>
<sequence length="97" mass="11192">MPPTTVIWKPPSSLHRLTEYLETALDAYNDAIGSQTKIVDCWDQLLADHLDNVDWWTWRISGFRQRPLNSGQKVLVTIQGLRRSMAKHMKLGLTDLM</sequence>
<dbReference type="VEuPathDB" id="FungiDB:PMAA_049990"/>
<accession>B6QNU8</accession>
<proteinExistence type="predicted"/>
<evidence type="ECO:0000313" key="2">
    <source>
        <dbReference type="Proteomes" id="UP000001294"/>
    </source>
</evidence>
<dbReference type="HOGENOM" id="CLU_2347398_0_0_1"/>
<protein>
    <submittedName>
        <fullName evidence="1">Uncharacterized protein</fullName>
    </submittedName>
</protein>
<organism evidence="1 2">
    <name type="scientific">Talaromyces marneffei (strain ATCC 18224 / CBS 334.59 / QM 7333)</name>
    <name type="common">Penicillium marneffei</name>
    <dbReference type="NCBI Taxonomy" id="441960"/>
    <lineage>
        <taxon>Eukaryota</taxon>
        <taxon>Fungi</taxon>
        <taxon>Dikarya</taxon>
        <taxon>Ascomycota</taxon>
        <taxon>Pezizomycotina</taxon>
        <taxon>Eurotiomycetes</taxon>
        <taxon>Eurotiomycetidae</taxon>
        <taxon>Eurotiales</taxon>
        <taxon>Trichocomaceae</taxon>
        <taxon>Talaromyces</taxon>
        <taxon>Talaromyces sect. Talaromyces</taxon>
    </lineage>
</organism>
<keyword evidence="2" id="KW-1185">Reference proteome</keyword>
<dbReference type="EMBL" id="DS995904">
    <property type="protein sequence ID" value="EEA21201.1"/>
    <property type="molecule type" value="Genomic_DNA"/>
</dbReference>
<evidence type="ECO:0000313" key="1">
    <source>
        <dbReference type="EMBL" id="EEA21201.1"/>
    </source>
</evidence>
<name>B6QNU8_TALMQ</name>
<gene>
    <name evidence="1" type="ORF">PMAA_049990</name>
</gene>
<dbReference type="AlphaFoldDB" id="B6QNU8"/>
<dbReference type="Proteomes" id="UP000001294">
    <property type="component" value="Unassembled WGS sequence"/>
</dbReference>